<reference evidence="2 3" key="1">
    <citation type="submission" date="2020-04" db="EMBL/GenBank/DDBJ databases">
        <authorList>
            <person name="Alioto T."/>
            <person name="Alioto T."/>
            <person name="Gomez Garrido J."/>
        </authorList>
    </citation>
    <scope>NUCLEOTIDE SEQUENCE [LARGE SCALE GENOMIC DNA]</scope>
</reference>
<evidence type="ECO:0000313" key="3">
    <source>
        <dbReference type="Proteomes" id="UP000494165"/>
    </source>
</evidence>
<name>A0A8S1DJ09_9INSE</name>
<organism evidence="2 3">
    <name type="scientific">Cloeon dipterum</name>
    <dbReference type="NCBI Taxonomy" id="197152"/>
    <lineage>
        <taxon>Eukaryota</taxon>
        <taxon>Metazoa</taxon>
        <taxon>Ecdysozoa</taxon>
        <taxon>Arthropoda</taxon>
        <taxon>Hexapoda</taxon>
        <taxon>Insecta</taxon>
        <taxon>Pterygota</taxon>
        <taxon>Palaeoptera</taxon>
        <taxon>Ephemeroptera</taxon>
        <taxon>Pisciforma</taxon>
        <taxon>Baetidae</taxon>
        <taxon>Cloeon</taxon>
    </lineage>
</organism>
<proteinExistence type="predicted"/>
<dbReference type="AlphaFoldDB" id="A0A8S1DJ09"/>
<comment type="caution">
    <text evidence="2">The sequence shown here is derived from an EMBL/GenBank/DDBJ whole genome shotgun (WGS) entry which is preliminary data.</text>
</comment>
<dbReference type="Proteomes" id="UP000494165">
    <property type="component" value="Unassembled WGS sequence"/>
</dbReference>
<dbReference type="InterPro" id="IPR013087">
    <property type="entry name" value="Znf_C2H2_type"/>
</dbReference>
<accession>A0A8S1DJ09</accession>
<evidence type="ECO:0000313" key="2">
    <source>
        <dbReference type="EMBL" id="CAB3379973.1"/>
    </source>
</evidence>
<dbReference type="EMBL" id="CADEPI010000198">
    <property type="protein sequence ID" value="CAB3379973.1"/>
    <property type="molecule type" value="Genomic_DNA"/>
</dbReference>
<keyword evidence="3" id="KW-1185">Reference proteome</keyword>
<feature type="domain" description="C2H2-type" evidence="1">
    <location>
        <begin position="204"/>
        <end position="227"/>
    </location>
</feature>
<evidence type="ECO:0000259" key="1">
    <source>
        <dbReference type="PROSITE" id="PS00028"/>
    </source>
</evidence>
<dbReference type="PROSITE" id="PS00028">
    <property type="entry name" value="ZINC_FINGER_C2H2_1"/>
    <property type="match status" value="1"/>
</dbReference>
<protein>
    <recommendedName>
        <fullName evidence="1">C2H2-type domain-containing protein</fullName>
    </recommendedName>
</protein>
<sequence length="248" mass="28228">MNDFRSFAMDLKNWYCQVKPASSNDGNSFEPACTKTNNCDFCGFISTPANQLVLISKGVKPNLEYLRICTDCVNISKQTPENICEMMNIPKMEDLTDAARQIIREIFDNDGCVGFWFERGECTLCTLEGKIVYLSVHEMEDHVLEHHRDTSAGGKCMKDCNLHFRTIQERADHERYCGAWCRECGTCFLKSDAHFRDVHQAYVCPSVGCVGTFCSIRTACKHVSWYHLWKKSDDKPAAAPSRANRSFS</sequence>
<gene>
    <name evidence="2" type="ORF">CLODIP_2_CD09113</name>
</gene>